<dbReference type="EMBL" id="CAEKKB010000008">
    <property type="protein sequence ID" value="CAB4320861.1"/>
    <property type="molecule type" value="Genomic_DNA"/>
</dbReference>
<gene>
    <name evidence="3" type="ORF">ORAREDHAP_LOCUS49886</name>
</gene>
<dbReference type="SUPFAM" id="SSF53756">
    <property type="entry name" value="UDP-Glycosyltransferase/glycogen phosphorylase"/>
    <property type="match status" value="1"/>
</dbReference>
<keyword evidence="4" id="KW-1185">Reference proteome</keyword>
<dbReference type="Gene3D" id="3.40.50.2000">
    <property type="entry name" value="Glycogen Phosphorylase B"/>
    <property type="match status" value="1"/>
</dbReference>
<evidence type="ECO:0000256" key="1">
    <source>
        <dbReference type="ARBA" id="ARBA00009995"/>
    </source>
</evidence>
<dbReference type="GO" id="GO:0035251">
    <property type="term" value="F:UDP-glucosyltransferase activity"/>
    <property type="evidence" value="ECO:0007669"/>
    <property type="project" value="UniProtKB-ARBA"/>
</dbReference>
<proteinExistence type="inferred from homology"/>
<keyword evidence="2" id="KW-0808">Transferase</keyword>
<dbReference type="PANTHER" id="PTHR48047">
    <property type="entry name" value="GLYCOSYLTRANSFERASE"/>
    <property type="match status" value="1"/>
</dbReference>
<protein>
    <submittedName>
        <fullName evidence="3">Uncharacterized protein</fullName>
    </submittedName>
</protein>
<organism evidence="3 4">
    <name type="scientific">Prunus armeniaca</name>
    <name type="common">Apricot</name>
    <name type="synonym">Armeniaca vulgaris</name>
    <dbReference type="NCBI Taxonomy" id="36596"/>
    <lineage>
        <taxon>Eukaryota</taxon>
        <taxon>Viridiplantae</taxon>
        <taxon>Streptophyta</taxon>
        <taxon>Embryophyta</taxon>
        <taxon>Tracheophyta</taxon>
        <taxon>Spermatophyta</taxon>
        <taxon>Magnoliopsida</taxon>
        <taxon>eudicotyledons</taxon>
        <taxon>Gunneridae</taxon>
        <taxon>Pentapetalae</taxon>
        <taxon>rosids</taxon>
        <taxon>fabids</taxon>
        <taxon>Rosales</taxon>
        <taxon>Rosaceae</taxon>
        <taxon>Amygdaloideae</taxon>
        <taxon>Amygdaleae</taxon>
        <taxon>Prunus</taxon>
    </lineage>
</organism>
<reference evidence="4" key="1">
    <citation type="journal article" date="2020" name="Genome Biol.">
        <title>Gamete binning: chromosome-level and haplotype-resolved genome assembly enabled by high-throughput single-cell sequencing of gamete genomes.</title>
        <authorList>
            <person name="Campoy J.A."/>
            <person name="Sun H."/>
            <person name="Goel M."/>
            <person name="Jiao W.-B."/>
            <person name="Folz-Donahue K."/>
            <person name="Wang N."/>
            <person name="Rubio M."/>
            <person name="Liu C."/>
            <person name="Kukat C."/>
            <person name="Ruiz D."/>
            <person name="Huettel B."/>
            <person name="Schneeberger K."/>
        </authorList>
    </citation>
    <scope>NUCLEOTIDE SEQUENCE [LARGE SCALE GENOMIC DNA]</scope>
    <source>
        <strain evidence="4">cv. Rojo Pasion</strain>
    </source>
</reference>
<dbReference type="Proteomes" id="UP000507245">
    <property type="component" value="Unassembled WGS sequence"/>
</dbReference>
<name>A0A6J5Y606_PRUAR</name>
<dbReference type="OrthoDB" id="5835829at2759"/>
<evidence type="ECO:0000313" key="3">
    <source>
        <dbReference type="EMBL" id="CAB4320861.1"/>
    </source>
</evidence>
<evidence type="ECO:0000313" key="4">
    <source>
        <dbReference type="Proteomes" id="UP000507245"/>
    </source>
</evidence>
<sequence>MEIESHQQLHMFFFPFMAQGHNIPFIDIAKLFASHGVKSTLITTPVNAPLFSKAAKIWGCESSSNLATTIEMKEKFFKATFLLEPQIEQILDQHRPHCLVADSFFPWATDVAAKFGIPRLIFHGTGFFPSCASQTVILHQPHKQVESDSELFTIPNFPVEIKMTRTQIRSLSEKNSESIMTKLFKESREIEERSYGIIVNTFHELEPDFADHYRNVLGGRHGI</sequence>
<comment type="similarity">
    <text evidence="1">Belongs to the UDP-glycosyltransferase family.</text>
</comment>
<dbReference type="PANTHER" id="PTHR48047:SF45">
    <property type="entry name" value="SCOPOLETIN GLUCOSYLTRANSFERASE-LIKE"/>
    <property type="match status" value="1"/>
</dbReference>
<evidence type="ECO:0000256" key="2">
    <source>
        <dbReference type="ARBA" id="ARBA00022676"/>
    </source>
</evidence>
<dbReference type="AlphaFoldDB" id="A0A6J5Y606"/>
<accession>A0A6J5Y606</accession>
<keyword evidence="2" id="KW-0328">Glycosyltransferase</keyword>